<evidence type="ECO:0000256" key="1">
    <source>
        <dbReference type="ARBA" id="ARBA00004302"/>
    </source>
</evidence>
<dbReference type="PANTHER" id="PTHR10574:SF365">
    <property type="entry name" value="NETRIN-A-RELATED"/>
    <property type="match status" value="1"/>
</dbReference>
<accession>A0A4U5VAB0</accession>
<keyword evidence="7 8" id="KW-0424">Laminin EGF-like domain</keyword>
<evidence type="ECO:0000256" key="4">
    <source>
        <dbReference type="ARBA" id="ARBA00022869"/>
    </source>
</evidence>
<feature type="coiled-coil region" evidence="9">
    <location>
        <begin position="838"/>
        <end position="865"/>
    </location>
</feature>
<dbReference type="InterPro" id="IPR002049">
    <property type="entry name" value="LE_dom"/>
</dbReference>
<dbReference type="AlphaFoldDB" id="A0A4U5VAB0"/>
<keyword evidence="6" id="KW-0325">Glycoprotein</keyword>
<evidence type="ECO:0000256" key="9">
    <source>
        <dbReference type="SAM" id="Coils"/>
    </source>
</evidence>
<dbReference type="SUPFAM" id="SSF57196">
    <property type="entry name" value="EGF/Laminin"/>
    <property type="match status" value="3"/>
</dbReference>
<dbReference type="GO" id="GO:0008045">
    <property type="term" value="P:motor neuron axon guidance"/>
    <property type="evidence" value="ECO:0007669"/>
    <property type="project" value="TreeGrafter"/>
</dbReference>
<reference evidence="11 12" key="1">
    <citation type="submission" date="2019-01" db="EMBL/GenBank/DDBJ databases">
        <title>Genome Assembly of Collichthys lucidus.</title>
        <authorList>
            <person name="Cai M."/>
            <person name="Xiao S."/>
        </authorList>
    </citation>
    <scope>NUCLEOTIDE SEQUENCE [LARGE SCALE GENOMIC DNA]</scope>
    <source>
        <strain evidence="11">JT15FE1705JMU</strain>
        <tissue evidence="11">Muscle</tissue>
    </source>
</reference>
<dbReference type="FunFam" id="2.10.25.10:FF:000105">
    <property type="entry name" value="laminin subunit gamma-1"/>
    <property type="match status" value="1"/>
</dbReference>
<dbReference type="CDD" id="cd00055">
    <property type="entry name" value="EGF_Lam"/>
    <property type="match status" value="3"/>
</dbReference>
<evidence type="ECO:0000256" key="5">
    <source>
        <dbReference type="ARBA" id="ARBA00023157"/>
    </source>
</evidence>
<dbReference type="InterPro" id="IPR050440">
    <property type="entry name" value="Laminin/Netrin_ECM"/>
</dbReference>
<gene>
    <name evidence="11" type="ORF">D9C73_018504</name>
</gene>
<dbReference type="PROSITE" id="PS50027">
    <property type="entry name" value="EGF_LAM_2"/>
    <property type="match status" value="1"/>
</dbReference>
<sequence length="882" mass="98274">MPSEGASCDERSRRSVTVCDAWRVCECSDFTAGMTCERCLDGYYGIALTGTPGDCQPCPCPDYTSCAQIAQTGQVVCTNCPAGQTGMRCQMCEDGYYGDPLGQYGSARPCVRCECNGNVDFNAVGVCDRASGRCLKCVGHTEGEHCQRCRRGFYGDALQQTAGQKCKRASVIQLARRPSDVTRPQGSVCVVQEWRGDCVIPAVWASLDSRHEVAECHNNGTCHCREGFVGYKCDKCEMNYFHDKATHQCEECPVCYGLVKKQAEKLRTRLQDLEKLLAHFDCRGRFGKQHHLLKYHMARLYEHEHQREDTLPNALEDFLAFQEAREAFIKQFSSLEASTGTLLAQLHGITSTLNCSISMTEGERNESGKDEGSKGVCQSFTETISMIRASEKQLKQATLDLDNMIIPFEAASGPNKWNIMVNDSQALMKSHRETADLIEAVASRAVKASKQTFGFLMDLLQDNSTEEYIRNLTEQITQMQQQKENLTAQVNATVAKHLALEEEASGLKFALGNITSSLHQLALSDASVSSEPDQTLLNQTHPNNYTTERAEDLMKQTEELDRQIQSKDNLISKMGEEMEPLKQTANKKLEMVDDVSELQARVQGAKVTALTSVVKGKEVESDVITLYRELENMAMEWPRRQVQTKAAMKKEKPLGDKVLADVRKKVSQIEKTLKPALENSSLSNNITKEAEQTAHAVAKLPYRVCFTAAGRAGEANSHKKLPDDLRGIPDTDVYGFERQNLCALICTRLKRLESRVFFFCFQPEVSLVKVKEDMEAAKLQLKAYSDTLTELISKIDGNVPLERFDRILSETARRLSMLRGSVEGPALGSKIQKLHSAAKEQQSRMSLIEQDLQEIREERDSLRDIALNLPESCPQATGAGEG</sequence>
<dbReference type="GO" id="GO:0009888">
    <property type="term" value="P:tissue development"/>
    <property type="evidence" value="ECO:0007669"/>
    <property type="project" value="TreeGrafter"/>
</dbReference>
<feature type="disulfide bond" evidence="8">
    <location>
        <begin position="137"/>
        <end position="146"/>
    </location>
</feature>
<evidence type="ECO:0000256" key="2">
    <source>
        <dbReference type="ARBA" id="ARBA00022729"/>
    </source>
</evidence>
<keyword evidence="5 8" id="KW-1015">Disulfide bond</keyword>
<organism evidence="11 12">
    <name type="scientific">Collichthys lucidus</name>
    <name type="common">Big head croaker</name>
    <name type="synonym">Sciaena lucida</name>
    <dbReference type="NCBI Taxonomy" id="240159"/>
    <lineage>
        <taxon>Eukaryota</taxon>
        <taxon>Metazoa</taxon>
        <taxon>Chordata</taxon>
        <taxon>Craniata</taxon>
        <taxon>Vertebrata</taxon>
        <taxon>Euteleostomi</taxon>
        <taxon>Actinopterygii</taxon>
        <taxon>Neopterygii</taxon>
        <taxon>Teleostei</taxon>
        <taxon>Neoteleostei</taxon>
        <taxon>Acanthomorphata</taxon>
        <taxon>Eupercaria</taxon>
        <taxon>Sciaenidae</taxon>
        <taxon>Collichthys</taxon>
    </lineage>
</organism>
<dbReference type="SMART" id="SM00181">
    <property type="entry name" value="EGF"/>
    <property type="match status" value="4"/>
</dbReference>
<evidence type="ECO:0000256" key="7">
    <source>
        <dbReference type="ARBA" id="ARBA00023292"/>
    </source>
</evidence>
<comment type="caution">
    <text evidence="8">Lacks conserved residue(s) required for the propagation of feature annotation.</text>
</comment>
<evidence type="ECO:0000313" key="12">
    <source>
        <dbReference type="Proteomes" id="UP000298787"/>
    </source>
</evidence>
<evidence type="ECO:0000256" key="6">
    <source>
        <dbReference type="ARBA" id="ARBA00023180"/>
    </source>
</evidence>
<evidence type="ECO:0000259" key="10">
    <source>
        <dbReference type="PROSITE" id="PS50027"/>
    </source>
</evidence>
<comment type="subcellular location">
    <subcellularLocation>
        <location evidence="1">Secreted</location>
        <location evidence="1">Extracellular space</location>
        <location evidence="1">Extracellular matrix</location>
        <location evidence="1">Basement membrane</location>
    </subcellularLocation>
</comment>
<dbReference type="Proteomes" id="UP000298787">
    <property type="component" value="Chromosome 16"/>
</dbReference>
<dbReference type="SMART" id="SM00180">
    <property type="entry name" value="EGF_Lam"/>
    <property type="match status" value="4"/>
</dbReference>
<dbReference type="EMBL" id="CM014093">
    <property type="protein sequence ID" value="TKS84728.1"/>
    <property type="molecule type" value="Genomic_DNA"/>
</dbReference>
<evidence type="ECO:0000256" key="8">
    <source>
        <dbReference type="PROSITE-ProRule" id="PRU00460"/>
    </source>
</evidence>
<name>A0A4U5VAB0_COLLU</name>
<dbReference type="FunFam" id="2.10.25.10:FF:000051">
    <property type="entry name" value="Laminin subunit alpha 4"/>
    <property type="match status" value="1"/>
</dbReference>
<feature type="coiled-coil region" evidence="9">
    <location>
        <begin position="469"/>
        <end position="503"/>
    </location>
</feature>
<keyword evidence="3" id="KW-0677">Repeat</keyword>
<feature type="coiled-coil region" evidence="9">
    <location>
        <begin position="256"/>
        <end position="283"/>
    </location>
</feature>
<keyword evidence="4" id="KW-0272">Extracellular matrix</keyword>
<keyword evidence="4" id="KW-0964">Secreted</keyword>
<feature type="domain" description="Laminin EGF-like" evidence="10">
    <location>
        <begin position="113"/>
        <end position="168"/>
    </location>
</feature>
<dbReference type="GO" id="GO:0009887">
    <property type="term" value="P:animal organ morphogenesis"/>
    <property type="evidence" value="ECO:0007669"/>
    <property type="project" value="TreeGrafter"/>
</dbReference>
<evidence type="ECO:0000256" key="3">
    <source>
        <dbReference type="ARBA" id="ARBA00022737"/>
    </source>
</evidence>
<evidence type="ECO:0000313" key="11">
    <source>
        <dbReference type="EMBL" id="TKS84728.1"/>
    </source>
</evidence>
<protein>
    <submittedName>
        <fullName evidence="11">Laminin subunit gamma-3</fullName>
    </submittedName>
</protein>
<keyword evidence="2" id="KW-0732">Signal</keyword>
<dbReference type="STRING" id="240159.A0A4U5VAB0"/>
<dbReference type="GO" id="GO:0005604">
    <property type="term" value="C:basement membrane"/>
    <property type="evidence" value="ECO:0007669"/>
    <property type="project" value="UniProtKB-SubCell"/>
</dbReference>
<dbReference type="GO" id="GO:0016358">
    <property type="term" value="P:dendrite development"/>
    <property type="evidence" value="ECO:0007669"/>
    <property type="project" value="TreeGrafter"/>
</dbReference>
<dbReference type="Gene3D" id="2.10.25.10">
    <property type="entry name" value="Laminin"/>
    <property type="match status" value="4"/>
</dbReference>
<dbReference type="Pfam" id="PF00053">
    <property type="entry name" value="EGF_laminin"/>
    <property type="match status" value="4"/>
</dbReference>
<proteinExistence type="predicted"/>
<dbReference type="InterPro" id="IPR000742">
    <property type="entry name" value="EGF"/>
</dbReference>
<keyword evidence="4" id="KW-0084">Basement membrane</keyword>
<feature type="coiled-coil region" evidence="9">
    <location>
        <begin position="767"/>
        <end position="794"/>
    </location>
</feature>
<keyword evidence="9" id="KW-0175">Coiled coil</keyword>
<keyword evidence="12" id="KW-1185">Reference proteome</keyword>
<dbReference type="GO" id="GO:0005576">
    <property type="term" value="C:extracellular region"/>
    <property type="evidence" value="ECO:0007669"/>
    <property type="project" value="UniProtKB-ARBA"/>
</dbReference>
<dbReference type="PANTHER" id="PTHR10574">
    <property type="entry name" value="NETRIN/LAMININ-RELATED"/>
    <property type="match status" value="1"/>
</dbReference>
<dbReference type="PROSITE" id="PS01248">
    <property type="entry name" value="EGF_LAM_1"/>
    <property type="match status" value="2"/>
</dbReference>